<feature type="compositionally biased region" description="Pro residues" evidence="4">
    <location>
        <begin position="13"/>
        <end position="22"/>
    </location>
</feature>
<dbReference type="InterPro" id="IPR036390">
    <property type="entry name" value="WH_DNA-bd_sf"/>
</dbReference>
<dbReference type="PANTHER" id="PTHR33154">
    <property type="entry name" value="TRANSCRIPTIONAL REGULATOR, ARSR FAMILY"/>
    <property type="match status" value="1"/>
</dbReference>
<keyword evidence="2" id="KW-0238">DNA-binding</keyword>
<dbReference type="Pfam" id="PF12840">
    <property type="entry name" value="HTH_20"/>
    <property type="match status" value="1"/>
</dbReference>
<feature type="region of interest" description="Disordered" evidence="4">
    <location>
        <begin position="1"/>
        <end position="25"/>
    </location>
</feature>
<feature type="region of interest" description="Disordered" evidence="4">
    <location>
        <begin position="196"/>
        <end position="235"/>
    </location>
</feature>
<name>A0A221WB32_9PSEU</name>
<evidence type="ECO:0000256" key="1">
    <source>
        <dbReference type="ARBA" id="ARBA00023015"/>
    </source>
</evidence>
<gene>
    <name evidence="5" type="ORF">AHOG_25570</name>
</gene>
<evidence type="ECO:0000256" key="4">
    <source>
        <dbReference type="SAM" id="MobiDB-lite"/>
    </source>
</evidence>
<dbReference type="InterPro" id="IPR051081">
    <property type="entry name" value="HTH_MetalResp_TranReg"/>
</dbReference>
<dbReference type="SMART" id="SM00418">
    <property type="entry name" value="HTH_ARSR"/>
    <property type="match status" value="1"/>
</dbReference>
<feature type="compositionally biased region" description="Basic and acidic residues" evidence="4">
    <location>
        <begin position="222"/>
        <end position="235"/>
    </location>
</feature>
<proteinExistence type="predicted"/>
<sequence>MIEPSEPAASPEPSAPPPPPELPARKTIDVSGLRALAHPLRIELLDQLSLHGPATASQLGRRLGETSGSTSYHLRQLARHGLIEDDERQGSGRERWWRHREGGIRLHGHEFLRREDTRAAAQLVIREFQRGKDERLQRWMETYQQWSQEWIEASIDGVMMMRLDAAELHELVTELGAVIDRYRGRQARPGTESVEIQLNAFPNPPLHDDATPPADSAGAPETSHRDADEAKDETR</sequence>
<evidence type="ECO:0000256" key="3">
    <source>
        <dbReference type="ARBA" id="ARBA00023163"/>
    </source>
</evidence>
<dbReference type="InterPro" id="IPR001845">
    <property type="entry name" value="HTH_ArsR_DNA-bd_dom"/>
</dbReference>
<dbReference type="CDD" id="cd00090">
    <property type="entry name" value="HTH_ARSR"/>
    <property type="match status" value="1"/>
</dbReference>
<organism evidence="5 6">
    <name type="scientific">Actinoalloteichus hoggarensis</name>
    <dbReference type="NCBI Taxonomy" id="1470176"/>
    <lineage>
        <taxon>Bacteria</taxon>
        <taxon>Bacillati</taxon>
        <taxon>Actinomycetota</taxon>
        <taxon>Actinomycetes</taxon>
        <taxon>Pseudonocardiales</taxon>
        <taxon>Pseudonocardiaceae</taxon>
        <taxon>Actinoalloteichus</taxon>
    </lineage>
</organism>
<evidence type="ECO:0000313" key="6">
    <source>
        <dbReference type="Proteomes" id="UP000204221"/>
    </source>
</evidence>
<reference evidence="5 6" key="1">
    <citation type="submission" date="2017-07" db="EMBL/GenBank/DDBJ databases">
        <title>Complete genome sequence of Actinoalloteichus hoggarensis DSM 45943, type strain of Actinoalloteichus hoggarensis.</title>
        <authorList>
            <person name="Ruckert C."/>
            <person name="Nouioui I."/>
            <person name="Willmese J."/>
            <person name="van Wezel G."/>
            <person name="Klenk H.-P."/>
            <person name="Kalinowski J."/>
            <person name="Zotchev S.B."/>
        </authorList>
    </citation>
    <scope>NUCLEOTIDE SEQUENCE [LARGE SCALE GENOMIC DNA]</scope>
    <source>
        <strain evidence="5 6">DSM 45943</strain>
    </source>
</reference>
<dbReference type="AlphaFoldDB" id="A0A221WB32"/>
<evidence type="ECO:0000313" key="5">
    <source>
        <dbReference type="EMBL" id="ASO22719.1"/>
    </source>
</evidence>
<keyword evidence="1" id="KW-0805">Transcription regulation</keyword>
<dbReference type="OrthoDB" id="7945987at2"/>
<dbReference type="PANTHER" id="PTHR33154:SF15">
    <property type="entry name" value="REGULATORY PROTEIN ARSR"/>
    <property type="match status" value="1"/>
</dbReference>
<protein>
    <submittedName>
        <fullName evidence="5">Helix-turn-helix domain protein</fullName>
    </submittedName>
</protein>
<keyword evidence="6" id="KW-1185">Reference proteome</keyword>
<dbReference type="InterPro" id="IPR011991">
    <property type="entry name" value="ArsR-like_HTH"/>
</dbReference>
<dbReference type="Proteomes" id="UP000204221">
    <property type="component" value="Chromosome"/>
</dbReference>
<dbReference type="GO" id="GO:0003700">
    <property type="term" value="F:DNA-binding transcription factor activity"/>
    <property type="evidence" value="ECO:0007669"/>
    <property type="project" value="InterPro"/>
</dbReference>
<feature type="compositionally biased region" description="Low complexity" evidence="4">
    <location>
        <begin position="1"/>
        <end position="12"/>
    </location>
</feature>
<dbReference type="GO" id="GO:0003677">
    <property type="term" value="F:DNA binding"/>
    <property type="evidence" value="ECO:0007669"/>
    <property type="project" value="UniProtKB-KW"/>
</dbReference>
<dbReference type="KEGG" id="ahg:AHOG_25570"/>
<dbReference type="InterPro" id="IPR036388">
    <property type="entry name" value="WH-like_DNA-bd_sf"/>
</dbReference>
<keyword evidence="3" id="KW-0804">Transcription</keyword>
<dbReference type="EMBL" id="CP022521">
    <property type="protein sequence ID" value="ASO22719.1"/>
    <property type="molecule type" value="Genomic_DNA"/>
</dbReference>
<accession>A0A221WB32</accession>
<evidence type="ECO:0000256" key="2">
    <source>
        <dbReference type="ARBA" id="ARBA00023125"/>
    </source>
</evidence>
<dbReference type="RefSeq" id="WP_093943617.1">
    <property type="nucleotide sequence ID" value="NZ_CP022521.1"/>
</dbReference>
<dbReference type="Gene3D" id="1.10.10.10">
    <property type="entry name" value="Winged helix-like DNA-binding domain superfamily/Winged helix DNA-binding domain"/>
    <property type="match status" value="1"/>
</dbReference>
<dbReference type="SUPFAM" id="SSF46785">
    <property type="entry name" value="Winged helix' DNA-binding domain"/>
    <property type="match status" value="1"/>
</dbReference>